<reference evidence="2" key="2">
    <citation type="submission" date="2020-09" db="EMBL/GenBank/DDBJ databases">
        <authorList>
            <person name="Sun Q."/>
            <person name="Zhou Y."/>
        </authorList>
    </citation>
    <scope>NUCLEOTIDE SEQUENCE</scope>
    <source>
        <strain evidence="2">CGMCC 1.16548</strain>
    </source>
</reference>
<dbReference type="EMBL" id="BNAI01000002">
    <property type="protein sequence ID" value="GHF15685.1"/>
    <property type="molecule type" value="Genomic_DNA"/>
</dbReference>
<protein>
    <submittedName>
        <fullName evidence="2">Membrane protein</fullName>
    </submittedName>
</protein>
<accession>A0A8J3M0U3</accession>
<organism evidence="2 3">
    <name type="scientific">Pseudolysinimonas yzui</name>
    <dbReference type="NCBI Taxonomy" id="2708254"/>
    <lineage>
        <taxon>Bacteria</taxon>
        <taxon>Bacillati</taxon>
        <taxon>Actinomycetota</taxon>
        <taxon>Actinomycetes</taxon>
        <taxon>Micrococcales</taxon>
        <taxon>Microbacteriaceae</taxon>
        <taxon>Pseudolysinimonas</taxon>
    </lineage>
</organism>
<sequence>MDLDAYSAAHRAEWDRLAVLAGKRRLSGRDADELIDLYQSASAHLAEIKATVGETVQGDHISLALAKARVRFTGAPTNPLRQLTLFFANQLPAALYRIRWSSLVITVLFGAVATAFGVWFTVNPGLLDLLGPEDLRREYAEQEFVSYYSESSSGGFTGQVWTNNAWLTAQCVMFGITGVYPVYLLFVNAQGLGISAAVMNEFDRLDQFFLYISPHGQLELYSIFVAGAAGLLIFWSWVAPGARTRRQALAEDGRAFFTIVVGLALSLLVSGVIEGFVTRQDWPWPLKIGIGTFALAAFLFYQWVVGRRAARAGETGDVLEFDAGAKVPISA</sequence>
<feature type="transmembrane region" description="Helical" evidence="1">
    <location>
        <begin position="282"/>
        <end position="301"/>
    </location>
</feature>
<dbReference type="InterPro" id="IPR002798">
    <property type="entry name" value="SpoIIM-like"/>
</dbReference>
<dbReference type="Pfam" id="PF01944">
    <property type="entry name" value="SpoIIM"/>
    <property type="match status" value="1"/>
</dbReference>
<name>A0A8J3M0U3_9MICO</name>
<feature type="transmembrane region" description="Helical" evidence="1">
    <location>
        <begin position="254"/>
        <end position="276"/>
    </location>
</feature>
<feature type="transmembrane region" description="Helical" evidence="1">
    <location>
        <begin position="220"/>
        <end position="242"/>
    </location>
</feature>
<dbReference type="PANTHER" id="PTHR35337">
    <property type="entry name" value="SLR1478 PROTEIN"/>
    <property type="match status" value="1"/>
</dbReference>
<evidence type="ECO:0000313" key="2">
    <source>
        <dbReference type="EMBL" id="GHF15685.1"/>
    </source>
</evidence>
<comment type="caution">
    <text evidence="2">The sequence shown here is derived from an EMBL/GenBank/DDBJ whole genome shotgun (WGS) entry which is preliminary data.</text>
</comment>
<proteinExistence type="predicted"/>
<keyword evidence="3" id="KW-1185">Reference proteome</keyword>
<evidence type="ECO:0000256" key="1">
    <source>
        <dbReference type="SAM" id="Phobius"/>
    </source>
</evidence>
<gene>
    <name evidence="2" type="ORF">GCM10011600_15910</name>
</gene>
<keyword evidence="1" id="KW-1133">Transmembrane helix</keyword>
<dbReference type="PANTHER" id="PTHR35337:SF1">
    <property type="entry name" value="SLR1478 PROTEIN"/>
    <property type="match status" value="1"/>
</dbReference>
<feature type="transmembrane region" description="Helical" evidence="1">
    <location>
        <begin position="100"/>
        <end position="122"/>
    </location>
</feature>
<evidence type="ECO:0000313" key="3">
    <source>
        <dbReference type="Proteomes" id="UP000617531"/>
    </source>
</evidence>
<reference evidence="2" key="1">
    <citation type="journal article" date="2014" name="Int. J. Syst. Evol. Microbiol.">
        <title>Complete genome sequence of Corynebacterium casei LMG S-19264T (=DSM 44701T), isolated from a smear-ripened cheese.</title>
        <authorList>
            <consortium name="US DOE Joint Genome Institute (JGI-PGF)"/>
            <person name="Walter F."/>
            <person name="Albersmeier A."/>
            <person name="Kalinowski J."/>
            <person name="Ruckert C."/>
        </authorList>
    </citation>
    <scope>NUCLEOTIDE SEQUENCE</scope>
    <source>
        <strain evidence="2">CGMCC 1.16548</strain>
    </source>
</reference>
<keyword evidence="1" id="KW-0812">Transmembrane</keyword>
<keyword evidence="1" id="KW-0472">Membrane</keyword>
<dbReference type="Proteomes" id="UP000617531">
    <property type="component" value="Unassembled WGS sequence"/>
</dbReference>
<dbReference type="AlphaFoldDB" id="A0A8J3M0U3"/>
<dbReference type="RefSeq" id="WP_191282917.1">
    <property type="nucleotide sequence ID" value="NZ_BNAI01000002.1"/>
</dbReference>